<feature type="binding site" evidence="9">
    <location>
        <position position="69"/>
    </location>
    <ligand>
        <name>ATP</name>
        <dbReference type="ChEBI" id="CHEBI:30616"/>
    </ligand>
</feature>
<dbReference type="Proteomes" id="UP000070089">
    <property type="component" value="Unassembled WGS sequence"/>
</dbReference>
<dbReference type="GO" id="GO:0004674">
    <property type="term" value="F:protein serine/threonine kinase activity"/>
    <property type="evidence" value="ECO:0007669"/>
    <property type="project" value="UniProtKB-KW"/>
</dbReference>
<evidence type="ECO:0000313" key="13">
    <source>
        <dbReference type="Proteomes" id="UP000070089"/>
    </source>
</evidence>
<dbReference type="GO" id="GO:0005737">
    <property type="term" value="C:cytoplasm"/>
    <property type="evidence" value="ECO:0007669"/>
    <property type="project" value="UniProtKB-ARBA"/>
</dbReference>
<dbReference type="InterPro" id="IPR008271">
    <property type="entry name" value="Ser/Thr_kinase_AS"/>
</dbReference>
<dbReference type="InterPro" id="IPR011009">
    <property type="entry name" value="Kinase-like_dom_sf"/>
</dbReference>
<dbReference type="PROSITE" id="PS00108">
    <property type="entry name" value="PROTEIN_KINASE_ST"/>
    <property type="match status" value="1"/>
</dbReference>
<dbReference type="InterPro" id="IPR000719">
    <property type="entry name" value="Prot_kinase_dom"/>
</dbReference>
<feature type="compositionally biased region" description="Polar residues" evidence="10">
    <location>
        <begin position="1744"/>
        <end position="1757"/>
    </location>
</feature>
<evidence type="ECO:0000313" key="12">
    <source>
        <dbReference type="EMBL" id="KWX12666.1"/>
    </source>
</evidence>
<keyword evidence="2" id="KW-0723">Serine/threonine-protein kinase</keyword>
<dbReference type="Gene3D" id="1.10.510.10">
    <property type="entry name" value="Transferase(Phosphotransferase) domain 1"/>
    <property type="match status" value="1"/>
</dbReference>
<evidence type="ECO:0000256" key="8">
    <source>
        <dbReference type="ARBA" id="ARBA00048679"/>
    </source>
</evidence>
<comment type="caution">
    <text evidence="12">The sequence shown here is derived from an EMBL/GenBank/DDBJ whole genome shotgun (WGS) entry which is preliminary data.</text>
</comment>
<protein>
    <recommendedName>
        <fullName evidence="1">non-specific serine/threonine protein kinase</fullName>
        <ecNumber evidence="1">2.7.11.1</ecNumber>
    </recommendedName>
</protein>
<dbReference type="VEuPathDB" id="GiardiaDB:QR46_3333"/>
<proteinExistence type="predicted"/>
<dbReference type="PROSITE" id="PS50011">
    <property type="entry name" value="PROTEIN_KINASE_DOM"/>
    <property type="match status" value="1"/>
</dbReference>
<evidence type="ECO:0000256" key="5">
    <source>
        <dbReference type="ARBA" id="ARBA00022777"/>
    </source>
</evidence>
<keyword evidence="5 12" id="KW-0418">Kinase</keyword>
<dbReference type="SMART" id="SM00220">
    <property type="entry name" value="S_TKc"/>
    <property type="match status" value="1"/>
</dbReference>
<keyword evidence="4 9" id="KW-0547">Nucleotide-binding</keyword>
<evidence type="ECO:0000259" key="11">
    <source>
        <dbReference type="PROSITE" id="PS50011"/>
    </source>
</evidence>
<feature type="region of interest" description="Disordered" evidence="10">
    <location>
        <begin position="843"/>
        <end position="864"/>
    </location>
</feature>
<keyword evidence="6 9" id="KW-0067">ATP-binding</keyword>
<dbReference type="FunFam" id="1.10.510.10:FF:001240">
    <property type="entry name" value="Kinase, ULK"/>
    <property type="match status" value="1"/>
</dbReference>
<sequence>MLWFLTGQSTSNSWRATNKWNQLIGQKRGRSASLASMHRYEQIAQIGKGSFGVVYKCRLKQTGQFVAVKQISTYGKSSSELAALNSEISLLKEINHPNTIRFFESFEEDGSVVIVTELAQSDLYSIFASDGPLNIETIQKVCFQLLNVLTYLHSRRIAHRDIKSQNVLISQGICKLCDFGFARQMSQQTLALQSIKGTPLYLAPEIAKGKKYNIISDMWAFGVMIFELATGRTPFTASDFLTLMNILQDDSNKVPYDKYSIFAREPLFKNFCECMLQRNPDKRWSSKQMLDHPFLSEGSAIRLAKHVNDAYKFKDWFSLLRTMKQQSALQSILLNVNTEAVVEVVEQGALTEEYADNFYDNRLIDAINEAINSTHDLPPIVIALMALLSINSNQSEAIFTSEVVSSHIHSADSRNLEKDYYRILAYIHSHPGDKDEAFYRITDFIAFLIVRSSSIFLQLIQSALRYISKANFVQTDVISIVLILRVAAVCFGCMFTWNVPISFGQIVSFPYDMYIMAEDVVFPSKAEDKPALTKRAHIVAAAINTLSATGTIEKLFESFNTIISKSIGIIETSTESFVIKCFLYCINVSFCMGTTAQSSVQFLMQEYVLYLPSGNRMIGLEHLLVDDYVDADMGSGGDEEKKAPGGDRFKLRTIDVRYDVNIRNSLFGQIDTRDYNKFRFLPEYFKKFTTSEKTTEISADLFGEDEYSYVGIFLSENFKVYINRFVDLISGRCARDYPILLTRLYVIFKRLINFKNGIKLDEGYITIYNNYTTTCLQTLFQIADTASQADPNNVMQAAIATIIKNLNLPILSVDSSSAGVLKYTMPSLGQTIGKTAIGDVLSGQNKTSASTPREGRTASGEGYGYGPRTNLDMLRAGSIAMSMAAANIAGTNQSVSMHALAPVSAIYPTVEFALILLHLRQTLLQNHQAIVNMFTVRMPAKMLSTGKLSAIYAYYREPYCFNLEVSKGTDMAGVTIETYQGSTAMELNNMVSGRSKTEMSILLNSENTFLIEYLNAFKKQLAMCYCFLPFAYIQSDEQEVFKQLNSSREEFRRIVAEKEFVETQLSKKFHRGSVIEVQNKIQTDAGTIDSIFTSFVRTVLAEIKSLKLNSFRFLKHIFAPSFQYLFPLYTYSRKDPSPLAHHALYMKRRFQQSGIPNGDDINLNDIKNNDIKTLVKLLIQAELPRRGHFIITIPQVCYIFDGMSLPGNPFSIQIFSDPFSTFSLYQTNVNLVSTYMILSECIRMVVEEAFLNGLLVLTTENDVQVCQISNVVVQKYIDIHVIFATSTDGTIPPSDYLYQGLPVCAYVNVKQGEGGTDKIFIDKNAQLDYLDREDVRVNALLTLYNCAFCSEDYARNLSQITFPISDVITENKDETKLSVITMLAISCLWLQAHGEEDDLRLSLFGLLLTSNFEYNMTCLQRDSEYLVKLYKPDSLSTIKDLLLLSLVKRISIFADSVEESLAEARLIMDGSSYKRVDDVHTKAANDTVISSNPQNFNILSHGALRVERIMKELIKVGGIIDYGHSDFNGGFDRYNYPKLTDVNIDFSVRQLRRSYYYLSTGTAIEVPSINNYLELEVPVPVFYACIDAITPILKHCKDISAKQPHNSSSYSLLASESREKVVVDCIDIAQALFASLDYVLVEPSFRAFLMPCHNYMGFLDSALSYINILTREHIDVLSLFVKLSIYLNLSLYNSIEAAFCAAYAAPHHGAILGEEEPETSSISSAVSSGTPLFNTRPAEITTPNLTPSQSLKLTSRPPSYGAPTPAISEHDTPEITTSRTTARSKASLKMANYSSKPTILYEQKSETGYPIISTYLGPGSKHYNGILMCNLINNCSDCMADCLGLDTRRYDLGGLEGRNQEISNANWHWRFLASPQGIINYVISVRNTLSLLANKHVSGLTDPPGDVNYNSAGWTTIRSIEEFNQYMSYPLPEVMRILCTAISPQSLDNIILCPYQFGGGQRAAESLMRHSLLAIYQIVYLSCRPNTENTRGSVEELRKAGNAVKKEKHTDMARFVYDPGRYYMTEYVSSVLLEFNFIKHVIDSLYYLRSAHTLYYALVIMVFFVMHPQESIVIPWINQFIFSGGVSMNLLSAIFSQKNVSQRNNPHTCILELLILLLRAVQVSQEYAELVSNTIYASTIIQFLSFESSEDLIVKSCEFVGYLIKARPTVSEQYKICLDSLIELIKTRRTAIVTKSLFAMTHIAKTITDAVALSKCISCVCKTLMNARVLDDIKTCAAVASAKIVLAHEELATEFVSGEGVISLIDCMSNCDQLSDKMIYAKSLLELTKFDSIVTSIKSQASILRMMDRDCDDDALKSLLDSLLATSKKM</sequence>
<dbReference type="InterPro" id="IPR017441">
    <property type="entry name" value="Protein_kinase_ATP_BS"/>
</dbReference>
<evidence type="ECO:0000256" key="4">
    <source>
        <dbReference type="ARBA" id="ARBA00022741"/>
    </source>
</evidence>
<dbReference type="PROSITE" id="PS00107">
    <property type="entry name" value="PROTEIN_KINASE_ATP"/>
    <property type="match status" value="1"/>
</dbReference>
<evidence type="ECO:0000256" key="3">
    <source>
        <dbReference type="ARBA" id="ARBA00022679"/>
    </source>
</evidence>
<evidence type="ECO:0000256" key="10">
    <source>
        <dbReference type="SAM" id="MobiDB-lite"/>
    </source>
</evidence>
<evidence type="ECO:0000256" key="6">
    <source>
        <dbReference type="ARBA" id="ARBA00022840"/>
    </source>
</evidence>
<dbReference type="OrthoDB" id="10251181at2759"/>
<name>A0A132NRJ7_GIAIN</name>
<reference evidence="12 13" key="1">
    <citation type="journal article" date="2015" name="Mol. Biochem. Parasitol.">
        <title>Identification of polymorphic genes for use in assemblage B genotyping assays through comparative genomics of multiple assemblage B Giardia duodenalis isolates.</title>
        <authorList>
            <person name="Wielinga C."/>
            <person name="Thompson R.C."/>
            <person name="Monis P."/>
            <person name="Ryan U."/>
        </authorList>
    </citation>
    <scope>NUCLEOTIDE SEQUENCE [LARGE SCALE GENOMIC DNA]</scope>
    <source>
        <strain evidence="12 13">BAH15c1</strain>
    </source>
</reference>
<evidence type="ECO:0000256" key="9">
    <source>
        <dbReference type="PROSITE-ProRule" id="PRU10141"/>
    </source>
</evidence>
<gene>
    <name evidence="12" type="ORF">QR46_3333</name>
</gene>
<dbReference type="GO" id="GO:0005524">
    <property type="term" value="F:ATP binding"/>
    <property type="evidence" value="ECO:0007669"/>
    <property type="project" value="UniProtKB-UniRule"/>
</dbReference>
<comment type="catalytic activity">
    <reaction evidence="7">
        <text>L-threonyl-[protein] + ATP = O-phospho-L-threonyl-[protein] + ADP + H(+)</text>
        <dbReference type="Rhea" id="RHEA:46608"/>
        <dbReference type="Rhea" id="RHEA-COMP:11060"/>
        <dbReference type="Rhea" id="RHEA-COMP:11605"/>
        <dbReference type="ChEBI" id="CHEBI:15378"/>
        <dbReference type="ChEBI" id="CHEBI:30013"/>
        <dbReference type="ChEBI" id="CHEBI:30616"/>
        <dbReference type="ChEBI" id="CHEBI:61977"/>
        <dbReference type="ChEBI" id="CHEBI:456216"/>
        <dbReference type="EC" id="2.7.11.1"/>
    </reaction>
</comment>
<keyword evidence="3" id="KW-0808">Transferase</keyword>
<feature type="domain" description="Protein kinase" evidence="11">
    <location>
        <begin position="40"/>
        <end position="295"/>
    </location>
</feature>
<dbReference type="EC" id="2.7.11.1" evidence="1"/>
<evidence type="ECO:0000256" key="2">
    <source>
        <dbReference type="ARBA" id="ARBA00022527"/>
    </source>
</evidence>
<comment type="catalytic activity">
    <reaction evidence="8">
        <text>L-seryl-[protein] + ATP = O-phospho-L-seryl-[protein] + ADP + H(+)</text>
        <dbReference type="Rhea" id="RHEA:17989"/>
        <dbReference type="Rhea" id="RHEA-COMP:9863"/>
        <dbReference type="Rhea" id="RHEA-COMP:11604"/>
        <dbReference type="ChEBI" id="CHEBI:15378"/>
        <dbReference type="ChEBI" id="CHEBI:29999"/>
        <dbReference type="ChEBI" id="CHEBI:30616"/>
        <dbReference type="ChEBI" id="CHEBI:83421"/>
        <dbReference type="ChEBI" id="CHEBI:456216"/>
        <dbReference type="EC" id="2.7.11.1"/>
    </reaction>
</comment>
<evidence type="ECO:0000256" key="7">
    <source>
        <dbReference type="ARBA" id="ARBA00047899"/>
    </source>
</evidence>
<accession>A0A132NRJ7</accession>
<organism evidence="12 13">
    <name type="scientific">Giardia duodenalis assemblage B</name>
    <dbReference type="NCBI Taxonomy" id="1394984"/>
    <lineage>
        <taxon>Eukaryota</taxon>
        <taxon>Metamonada</taxon>
        <taxon>Diplomonadida</taxon>
        <taxon>Hexamitidae</taxon>
        <taxon>Giardiinae</taxon>
        <taxon>Giardia</taxon>
    </lineage>
</organism>
<dbReference type="SUPFAM" id="SSF56112">
    <property type="entry name" value="Protein kinase-like (PK-like)"/>
    <property type="match status" value="1"/>
</dbReference>
<feature type="region of interest" description="Disordered" evidence="10">
    <location>
        <begin position="1744"/>
        <end position="1781"/>
    </location>
</feature>
<dbReference type="PANTHER" id="PTHR22983">
    <property type="entry name" value="PROTEIN KINASE RELATED"/>
    <property type="match status" value="1"/>
</dbReference>
<dbReference type="PANTHER" id="PTHR22983:SF6">
    <property type="entry name" value="SERINE_THREONINE-PROTEIN KINASE 36"/>
    <property type="match status" value="1"/>
</dbReference>
<dbReference type="EMBL" id="JXTI01000105">
    <property type="protein sequence ID" value="KWX12666.1"/>
    <property type="molecule type" value="Genomic_DNA"/>
</dbReference>
<evidence type="ECO:0000256" key="1">
    <source>
        <dbReference type="ARBA" id="ARBA00012513"/>
    </source>
</evidence>
<dbReference type="Pfam" id="PF00069">
    <property type="entry name" value="Pkinase"/>
    <property type="match status" value="1"/>
</dbReference>